<keyword evidence="1" id="KW-0812">Transmembrane</keyword>
<keyword evidence="1" id="KW-1133">Transmembrane helix</keyword>
<evidence type="ECO:0000259" key="3">
    <source>
        <dbReference type="Pfam" id="PF13477"/>
    </source>
</evidence>
<reference evidence="5" key="1">
    <citation type="submission" date="2017-09" db="EMBL/GenBank/DDBJ databases">
        <authorList>
            <person name="Varghese N."/>
            <person name="Submissions S."/>
        </authorList>
    </citation>
    <scope>NUCLEOTIDE SEQUENCE [LARGE SCALE GENOMIC DNA]</scope>
    <source>
        <strain evidence="5">CGMCC 1.12461</strain>
    </source>
</reference>
<dbReference type="InterPro" id="IPR001296">
    <property type="entry name" value="Glyco_trans_1"/>
</dbReference>
<evidence type="ECO:0000256" key="1">
    <source>
        <dbReference type="SAM" id="Phobius"/>
    </source>
</evidence>
<dbReference type="Pfam" id="PF00534">
    <property type="entry name" value="Glycos_transf_1"/>
    <property type="match status" value="1"/>
</dbReference>
<sequence length="381" mass="42175">MTTPKKRLLYIVNVDWFFISHWLPLARAAKLDGYDVHIATTVTQKTDVMLAEGFTCHEIPINRSGTNPLTEIVVAIRIFRLIKSLKPDIVHLMTIKPVIYGGIAARLAKVPAVVVGITGLGFVFINESKKIKILRSIVVKLYKAVFRHKNIFITFENESDRAVFLQGNIVKPEQAQVVNGAGVDLTNFSHKPEPENPVVITFAARLLKDKGFFEFVAAAKMLKPQCGDSVSFWVVGTPDFVNPASVTQHEIDKLAIEKNVIFHGFRSDMADVLSNSNIVVLPSYREGLPKVLMEAAACGRAVITTDVPGCRHVIIPGKTGLLVPPGHVDALAEAMLQLARNANLRHNFGTQGRVLAEKRFNIVKISTDYLSMYQKLLSRTV</sequence>
<feature type="domain" description="Glycosyl transferase family 1" evidence="2">
    <location>
        <begin position="189"/>
        <end position="353"/>
    </location>
</feature>
<feature type="domain" description="Glycosyltransferase subfamily 4-like N-terminal" evidence="3">
    <location>
        <begin position="7"/>
        <end position="151"/>
    </location>
</feature>
<dbReference type="Pfam" id="PF13477">
    <property type="entry name" value="Glyco_trans_4_2"/>
    <property type="match status" value="1"/>
</dbReference>
<dbReference type="RefSeq" id="WP_097111233.1">
    <property type="nucleotide sequence ID" value="NZ_OBEB01000003.1"/>
</dbReference>
<organism evidence="4 5">
    <name type="scientific">Arsukibacterium tuosuense</name>
    <dbReference type="NCBI Taxonomy" id="1323745"/>
    <lineage>
        <taxon>Bacteria</taxon>
        <taxon>Pseudomonadati</taxon>
        <taxon>Pseudomonadota</taxon>
        <taxon>Gammaproteobacteria</taxon>
        <taxon>Chromatiales</taxon>
        <taxon>Chromatiaceae</taxon>
        <taxon>Arsukibacterium</taxon>
    </lineage>
</organism>
<dbReference type="PANTHER" id="PTHR12526:SF638">
    <property type="entry name" value="SPORE COAT PROTEIN SA"/>
    <property type="match status" value="1"/>
</dbReference>
<protein>
    <submittedName>
        <fullName evidence="4">Glycosyltransferase involved in cell wall bisynthesis</fullName>
    </submittedName>
</protein>
<accession>A0A285IY71</accession>
<dbReference type="OrthoDB" id="9775208at2"/>
<dbReference type="InterPro" id="IPR028098">
    <property type="entry name" value="Glyco_trans_4-like_N"/>
</dbReference>
<name>A0A285IY71_9GAMM</name>
<dbReference type="GO" id="GO:1901135">
    <property type="term" value="P:carbohydrate derivative metabolic process"/>
    <property type="evidence" value="ECO:0007669"/>
    <property type="project" value="UniProtKB-ARBA"/>
</dbReference>
<keyword evidence="4" id="KW-0808">Transferase</keyword>
<evidence type="ECO:0000259" key="2">
    <source>
        <dbReference type="Pfam" id="PF00534"/>
    </source>
</evidence>
<dbReference type="SUPFAM" id="SSF53756">
    <property type="entry name" value="UDP-Glycosyltransferase/glycogen phosphorylase"/>
    <property type="match status" value="1"/>
</dbReference>
<dbReference type="PANTHER" id="PTHR12526">
    <property type="entry name" value="GLYCOSYLTRANSFERASE"/>
    <property type="match status" value="1"/>
</dbReference>
<keyword evidence="5" id="KW-1185">Reference proteome</keyword>
<gene>
    <name evidence="4" type="ORF">SAMN06297280_2003</name>
</gene>
<dbReference type="AlphaFoldDB" id="A0A285IY71"/>
<dbReference type="Proteomes" id="UP000219353">
    <property type="component" value="Unassembled WGS sequence"/>
</dbReference>
<dbReference type="EMBL" id="OBEB01000003">
    <property type="protein sequence ID" value="SNY51851.1"/>
    <property type="molecule type" value="Genomic_DNA"/>
</dbReference>
<dbReference type="GO" id="GO:0016757">
    <property type="term" value="F:glycosyltransferase activity"/>
    <property type="evidence" value="ECO:0007669"/>
    <property type="project" value="InterPro"/>
</dbReference>
<dbReference type="Gene3D" id="3.40.50.2000">
    <property type="entry name" value="Glycogen Phosphorylase B"/>
    <property type="match status" value="2"/>
</dbReference>
<dbReference type="CDD" id="cd03808">
    <property type="entry name" value="GT4_CapM-like"/>
    <property type="match status" value="1"/>
</dbReference>
<proteinExistence type="predicted"/>
<evidence type="ECO:0000313" key="5">
    <source>
        <dbReference type="Proteomes" id="UP000219353"/>
    </source>
</evidence>
<keyword evidence="1" id="KW-0472">Membrane</keyword>
<feature type="transmembrane region" description="Helical" evidence="1">
    <location>
        <begin position="103"/>
        <end position="125"/>
    </location>
</feature>
<evidence type="ECO:0000313" key="4">
    <source>
        <dbReference type="EMBL" id="SNY51851.1"/>
    </source>
</evidence>